<proteinExistence type="predicted"/>
<accession>A0ACC3BXV8</accession>
<dbReference type="Proteomes" id="UP000798662">
    <property type="component" value="Chromosome 1"/>
</dbReference>
<keyword evidence="2" id="KW-1185">Reference proteome</keyword>
<evidence type="ECO:0000313" key="1">
    <source>
        <dbReference type="EMBL" id="KAK1862311.1"/>
    </source>
</evidence>
<organism evidence="1 2">
    <name type="scientific">Pyropia yezoensis</name>
    <name type="common">Susabi-nori</name>
    <name type="synonym">Porphyra yezoensis</name>
    <dbReference type="NCBI Taxonomy" id="2788"/>
    <lineage>
        <taxon>Eukaryota</taxon>
        <taxon>Rhodophyta</taxon>
        <taxon>Bangiophyceae</taxon>
        <taxon>Bangiales</taxon>
        <taxon>Bangiaceae</taxon>
        <taxon>Pyropia</taxon>
    </lineage>
</organism>
<evidence type="ECO:0000313" key="2">
    <source>
        <dbReference type="Proteomes" id="UP000798662"/>
    </source>
</evidence>
<sequence>MGVAREAIDALVAVGDDRGIPPLLAAAAAVGGQPAVRASAANAAAMLGASPRAPRGTAKSVAAALGRLAADAATPDDVRDTATVAGAAVAAAAAAMPPPPGLAHALDDDGSWLVRAAAAISLGGLPQAVAGSGSGDIEDGAASVGLTAQGAPASAAVVDALVAATAVWGVSGVRRGEEGVQRQAVTALGFLGVPEAVPVFERLVAPNGRGGTKMMCYRVAGALRGVRTPRALALARKLSTDEVGYVADMAATTVAELEEAGTTAAEA</sequence>
<name>A0ACC3BXV8_PYRYE</name>
<comment type="caution">
    <text evidence="1">The sequence shown here is derived from an EMBL/GenBank/DDBJ whole genome shotgun (WGS) entry which is preliminary data.</text>
</comment>
<gene>
    <name evidence="1" type="ORF">I4F81_004885</name>
</gene>
<dbReference type="EMBL" id="CM020618">
    <property type="protein sequence ID" value="KAK1862311.1"/>
    <property type="molecule type" value="Genomic_DNA"/>
</dbReference>
<reference evidence="1" key="1">
    <citation type="submission" date="2019-11" db="EMBL/GenBank/DDBJ databases">
        <title>Nori genome reveals adaptations in red seaweeds to the harsh intertidal environment.</title>
        <authorList>
            <person name="Wang D."/>
            <person name="Mao Y."/>
        </authorList>
    </citation>
    <scope>NUCLEOTIDE SEQUENCE</scope>
    <source>
        <tissue evidence="1">Gametophyte</tissue>
    </source>
</reference>
<protein>
    <submittedName>
        <fullName evidence="1">Uncharacterized protein</fullName>
    </submittedName>
</protein>